<dbReference type="GO" id="GO:0032259">
    <property type="term" value="P:methylation"/>
    <property type="evidence" value="ECO:0007669"/>
    <property type="project" value="UniProtKB-KW"/>
</dbReference>
<evidence type="ECO:0000256" key="5">
    <source>
        <dbReference type="ARBA" id="ARBA00022842"/>
    </source>
</evidence>
<dbReference type="GO" id="GO:0046872">
    <property type="term" value="F:metal ion binding"/>
    <property type="evidence" value="ECO:0007669"/>
    <property type="project" value="UniProtKB-KW"/>
</dbReference>
<evidence type="ECO:0000256" key="4">
    <source>
        <dbReference type="ARBA" id="ARBA00022723"/>
    </source>
</evidence>
<evidence type="ECO:0000313" key="7">
    <source>
        <dbReference type="Proteomes" id="UP001604277"/>
    </source>
</evidence>
<comment type="caution">
    <text evidence="6">The sequence shown here is derived from an EMBL/GenBank/DDBJ whole genome shotgun (WGS) entry which is preliminary data.</text>
</comment>
<evidence type="ECO:0000313" key="6">
    <source>
        <dbReference type="EMBL" id="KAL2509701.1"/>
    </source>
</evidence>
<dbReference type="AlphaFoldDB" id="A0ABD1TAD9"/>
<dbReference type="InterPro" id="IPR029063">
    <property type="entry name" value="SAM-dependent_MTases_sf"/>
</dbReference>
<gene>
    <name evidence="6" type="ORF">Fot_33348</name>
</gene>
<evidence type="ECO:0000256" key="3">
    <source>
        <dbReference type="ARBA" id="ARBA00022679"/>
    </source>
</evidence>
<keyword evidence="3" id="KW-0808">Transferase</keyword>
<dbReference type="InterPro" id="IPR005299">
    <property type="entry name" value="MeTrfase_7"/>
</dbReference>
<dbReference type="InterPro" id="IPR042086">
    <property type="entry name" value="MeTrfase_capping"/>
</dbReference>
<keyword evidence="5" id="KW-0460">Magnesium</keyword>
<sequence length="150" mass="16780">MALVVPSVPNGTYNSSNIALPSMELLGSSLLDLANKGLIDAAKVDSFNLPLYYTYPNELKDLIESNQNFSIERMEIVNTQRKHVTTPDPKSYALSIRAVFEGLLQIHFGIEIMDELFNKYAEKIGESAILLNPNEKSMVTFVLLKRKTIS</sequence>
<keyword evidence="4" id="KW-0479">Metal-binding</keyword>
<dbReference type="SUPFAM" id="SSF53335">
    <property type="entry name" value="S-adenosyl-L-methionine-dependent methyltransferases"/>
    <property type="match status" value="1"/>
</dbReference>
<dbReference type="Gene3D" id="3.40.50.150">
    <property type="entry name" value="Vaccinia Virus protein VP39"/>
    <property type="match status" value="1"/>
</dbReference>
<accession>A0ABD1TAD9</accession>
<keyword evidence="2 6" id="KW-0489">Methyltransferase</keyword>
<reference evidence="7" key="1">
    <citation type="submission" date="2024-07" db="EMBL/GenBank/DDBJ databases">
        <title>Two chromosome-level genome assemblies of Korean endemic species Abeliophyllum distichum and Forsythia ovata (Oleaceae).</title>
        <authorList>
            <person name="Jang H."/>
        </authorList>
    </citation>
    <scope>NUCLEOTIDE SEQUENCE [LARGE SCALE GENOMIC DNA]</scope>
</reference>
<dbReference type="Pfam" id="PF03492">
    <property type="entry name" value="Methyltransf_7"/>
    <property type="match status" value="1"/>
</dbReference>
<protein>
    <submittedName>
        <fullName evidence="6">S-adenosyl-L-methionine-dependent methyltransferase superfamily protein</fullName>
    </submittedName>
</protein>
<evidence type="ECO:0000256" key="1">
    <source>
        <dbReference type="ARBA" id="ARBA00007967"/>
    </source>
</evidence>
<dbReference type="PANTHER" id="PTHR31009">
    <property type="entry name" value="S-ADENOSYL-L-METHIONINE:CARBOXYL METHYLTRANSFERASE FAMILY PROTEIN"/>
    <property type="match status" value="1"/>
</dbReference>
<proteinExistence type="inferred from homology"/>
<comment type="similarity">
    <text evidence="1">Belongs to the methyltransferase superfamily. Type-7 methyltransferase family.</text>
</comment>
<organism evidence="6 7">
    <name type="scientific">Forsythia ovata</name>
    <dbReference type="NCBI Taxonomy" id="205694"/>
    <lineage>
        <taxon>Eukaryota</taxon>
        <taxon>Viridiplantae</taxon>
        <taxon>Streptophyta</taxon>
        <taxon>Embryophyta</taxon>
        <taxon>Tracheophyta</taxon>
        <taxon>Spermatophyta</taxon>
        <taxon>Magnoliopsida</taxon>
        <taxon>eudicotyledons</taxon>
        <taxon>Gunneridae</taxon>
        <taxon>Pentapetalae</taxon>
        <taxon>asterids</taxon>
        <taxon>lamiids</taxon>
        <taxon>Lamiales</taxon>
        <taxon>Oleaceae</taxon>
        <taxon>Forsythieae</taxon>
        <taxon>Forsythia</taxon>
    </lineage>
</organism>
<dbReference type="Proteomes" id="UP001604277">
    <property type="component" value="Unassembled WGS sequence"/>
</dbReference>
<name>A0ABD1TAD9_9LAMI</name>
<evidence type="ECO:0000256" key="2">
    <source>
        <dbReference type="ARBA" id="ARBA00022603"/>
    </source>
</evidence>
<dbReference type="Gene3D" id="1.10.1200.270">
    <property type="entry name" value="Methyltransferase, alpha-helical capping domain"/>
    <property type="match status" value="1"/>
</dbReference>
<dbReference type="GO" id="GO:0008168">
    <property type="term" value="F:methyltransferase activity"/>
    <property type="evidence" value="ECO:0007669"/>
    <property type="project" value="UniProtKB-KW"/>
</dbReference>
<keyword evidence="7" id="KW-1185">Reference proteome</keyword>
<dbReference type="EMBL" id="JBFOLJ010000009">
    <property type="protein sequence ID" value="KAL2509701.1"/>
    <property type="molecule type" value="Genomic_DNA"/>
</dbReference>